<organism evidence="9 10">
    <name type="scientific">Pusillimonas noertemannii</name>
    <dbReference type="NCBI Taxonomy" id="305977"/>
    <lineage>
        <taxon>Bacteria</taxon>
        <taxon>Pseudomonadati</taxon>
        <taxon>Pseudomonadota</taxon>
        <taxon>Betaproteobacteria</taxon>
        <taxon>Burkholderiales</taxon>
        <taxon>Alcaligenaceae</taxon>
        <taxon>Pusillimonas</taxon>
    </lineage>
</organism>
<keyword evidence="5 7" id="KW-1133">Transmembrane helix</keyword>
<dbReference type="InterPro" id="IPR000515">
    <property type="entry name" value="MetI-like"/>
</dbReference>
<feature type="transmembrane region" description="Helical" evidence="7">
    <location>
        <begin position="178"/>
        <end position="200"/>
    </location>
</feature>
<dbReference type="CDD" id="cd06261">
    <property type="entry name" value="TM_PBP2"/>
    <property type="match status" value="1"/>
</dbReference>
<dbReference type="Gene3D" id="1.10.3720.10">
    <property type="entry name" value="MetI-like"/>
    <property type="match status" value="1"/>
</dbReference>
<dbReference type="SUPFAM" id="SSF161098">
    <property type="entry name" value="MetI-like"/>
    <property type="match status" value="1"/>
</dbReference>
<reference evidence="9 10" key="1">
    <citation type="submission" date="2018-04" db="EMBL/GenBank/DDBJ databases">
        <title>Genomic Encyclopedia of Type Strains, Phase IV (KMG-IV): sequencing the most valuable type-strain genomes for metagenomic binning, comparative biology and taxonomic classification.</title>
        <authorList>
            <person name="Goeker M."/>
        </authorList>
    </citation>
    <scope>NUCLEOTIDE SEQUENCE [LARGE SCALE GENOMIC DNA]</scope>
    <source>
        <strain evidence="9 10">DSM 10065</strain>
    </source>
</reference>
<evidence type="ECO:0000256" key="1">
    <source>
        <dbReference type="ARBA" id="ARBA00004651"/>
    </source>
</evidence>
<evidence type="ECO:0000256" key="3">
    <source>
        <dbReference type="ARBA" id="ARBA00022475"/>
    </source>
</evidence>
<sequence length="254" mass="27612">MLATLLRWLRPFVFPAILIGAFELYTRRVAAYSDTLAPPSAAVRAFVDALFQGDILSATGFTLMSAGIGLALAFVAGAELGIVLGLSPRAARMSFFSIEVFRPIPSVALIPLAMLIFGFGVSMEVSVVAFATFWPILILTQAAARQVEPILLEVSQALQLSYFQQVWKITLPSMLPRLFVALRQGVAIALVVAVTVEIVANPHGMGYAIMIAQQSMEPALMLAWLFWIGIVGYAINELALLLQRRMSQRMGGRP</sequence>
<dbReference type="Pfam" id="PF00528">
    <property type="entry name" value="BPD_transp_1"/>
    <property type="match status" value="1"/>
</dbReference>
<dbReference type="AlphaFoldDB" id="A0A2U1CPJ6"/>
<dbReference type="Proteomes" id="UP000246145">
    <property type="component" value="Unassembled WGS sequence"/>
</dbReference>
<evidence type="ECO:0000313" key="9">
    <source>
        <dbReference type="EMBL" id="PVY67754.1"/>
    </source>
</evidence>
<keyword evidence="10" id="KW-1185">Reference proteome</keyword>
<feature type="domain" description="ABC transmembrane type-1" evidence="8">
    <location>
        <begin position="59"/>
        <end position="239"/>
    </location>
</feature>
<protein>
    <submittedName>
        <fullName evidence="9">ABC-type nitrate/sulfonate/bicarbonate transport system permease component</fullName>
    </submittedName>
</protein>
<evidence type="ECO:0000256" key="2">
    <source>
        <dbReference type="ARBA" id="ARBA00022448"/>
    </source>
</evidence>
<comment type="similarity">
    <text evidence="7">Belongs to the binding-protein-dependent transport system permease family.</text>
</comment>
<comment type="subcellular location">
    <subcellularLocation>
        <location evidence="1 7">Cell membrane</location>
        <topology evidence="1 7">Multi-pass membrane protein</topology>
    </subcellularLocation>
</comment>
<feature type="transmembrane region" description="Helical" evidence="7">
    <location>
        <begin position="55"/>
        <end position="88"/>
    </location>
</feature>
<dbReference type="PANTHER" id="PTHR30151:SF38">
    <property type="entry name" value="ALIPHATIC SULFONATES TRANSPORT PERMEASE PROTEIN SSUC-RELATED"/>
    <property type="match status" value="1"/>
</dbReference>
<evidence type="ECO:0000313" key="10">
    <source>
        <dbReference type="Proteomes" id="UP000246145"/>
    </source>
</evidence>
<keyword evidence="2 7" id="KW-0813">Transport</keyword>
<comment type="caution">
    <text evidence="9">The sequence shown here is derived from an EMBL/GenBank/DDBJ whole genome shotgun (WGS) entry which is preliminary data.</text>
</comment>
<dbReference type="STRING" id="1231391.GCA_000308195_01454"/>
<evidence type="ECO:0000256" key="6">
    <source>
        <dbReference type="ARBA" id="ARBA00023136"/>
    </source>
</evidence>
<evidence type="ECO:0000259" key="8">
    <source>
        <dbReference type="PROSITE" id="PS50928"/>
    </source>
</evidence>
<gene>
    <name evidence="9" type="ORF">C7440_0137</name>
</gene>
<dbReference type="OrthoDB" id="5458199at2"/>
<accession>A0A2U1CPJ6</accession>
<keyword evidence="3" id="KW-1003">Cell membrane</keyword>
<dbReference type="RefSeq" id="WP_116517067.1">
    <property type="nucleotide sequence ID" value="NZ_JACCEX010000001.1"/>
</dbReference>
<name>A0A2U1CPJ6_9BURK</name>
<dbReference type="GO" id="GO:0005886">
    <property type="term" value="C:plasma membrane"/>
    <property type="evidence" value="ECO:0007669"/>
    <property type="project" value="UniProtKB-SubCell"/>
</dbReference>
<keyword evidence="4 7" id="KW-0812">Transmembrane</keyword>
<dbReference type="EMBL" id="QEKO01000001">
    <property type="protein sequence ID" value="PVY67754.1"/>
    <property type="molecule type" value="Genomic_DNA"/>
</dbReference>
<evidence type="ECO:0000256" key="5">
    <source>
        <dbReference type="ARBA" id="ARBA00022989"/>
    </source>
</evidence>
<keyword evidence="6 7" id="KW-0472">Membrane</keyword>
<evidence type="ECO:0000256" key="7">
    <source>
        <dbReference type="RuleBase" id="RU363032"/>
    </source>
</evidence>
<dbReference type="PROSITE" id="PS50928">
    <property type="entry name" value="ABC_TM1"/>
    <property type="match status" value="1"/>
</dbReference>
<dbReference type="InterPro" id="IPR035906">
    <property type="entry name" value="MetI-like_sf"/>
</dbReference>
<evidence type="ECO:0000256" key="4">
    <source>
        <dbReference type="ARBA" id="ARBA00022692"/>
    </source>
</evidence>
<feature type="transmembrane region" description="Helical" evidence="7">
    <location>
        <begin position="220"/>
        <end position="242"/>
    </location>
</feature>
<feature type="transmembrane region" description="Helical" evidence="7">
    <location>
        <begin position="125"/>
        <end position="144"/>
    </location>
</feature>
<dbReference type="PANTHER" id="PTHR30151">
    <property type="entry name" value="ALKANE SULFONATE ABC TRANSPORTER-RELATED, MEMBRANE SUBUNIT"/>
    <property type="match status" value="1"/>
</dbReference>
<proteinExistence type="inferred from homology"/>
<dbReference type="GO" id="GO:0055085">
    <property type="term" value="P:transmembrane transport"/>
    <property type="evidence" value="ECO:0007669"/>
    <property type="project" value="InterPro"/>
</dbReference>